<evidence type="ECO:0000313" key="9">
    <source>
        <dbReference type="Proteomes" id="UP001165190"/>
    </source>
</evidence>
<protein>
    <recommendedName>
        <fullName evidence="7">C2H2-type domain-containing protein</fullName>
    </recommendedName>
</protein>
<dbReference type="InterPro" id="IPR044246">
    <property type="entry name" value="ZFP3-like"/>
</dbReference>
<keyword evidence="5" id="KW-0539">Nucleus</keyword>
<proteinExistence type="predicted"/>
<keyword evidence="4" id="KW-0862">Zinc</keyword>
<evidence type="ECO:0000256" key="5">
    <source>
        <dbReference type="ARBA" id="ARBA00023242"/>
    </source>
</evidence>
<evidence type="ECO:0000259" key="7">
    <source>
        <dbReference type="PROSITE" id="PS50157"/>
    </source>
</evidence>
<evidence type="ECO:0000256" key="6">
    <source>
        <dbReference type="PROSITE-ProRule" id="PRU00042"/>
    </source>
</evidence>
<sequence length="182" mass="19744">METLCLSSTKPPRVQSSKAKAFTCGFCSKEFSTSQALGGHQNAHKQERAIAKQRKEMDLGVLGHHQYPYYSYPSLSQGSLYGSFNRSLGIRMNSSSVIQRQPAIPGYLWNSLGCHFGHSGTVTDSFQAPKSSAFSTTTLMSETAVSSVATTNMLMTSTNSNDFHVPKCGDDDDSGLDLSLKL</sequence>
<dbReference type="AlphaFoldDB" id="A0A9W7HZX6"/>
<evidence type="ECO:0000256" key="3">
    <source>
        <dbReference type="ARBA" id="ARBA00022771"/>
    </source>
</evidence>
<keyword evidence="3 6" id="KW-0863">Zinc-finger</keyword>
<gene>
    <name evidence="8" type="ORF">HRI_002170800</name>
</gene>
<dbReference type="Pfam" id="PF13912">
    <property type="entry name" value="zf-C2H2_6"/>
    <property type="match status" value="1"/>
</dbReference>
<name>A0A9W7HZX6_HIBTR</name>
<evidence type="ECO:0000256" key="1">
    <source>
        <dbReference type="ARBA" id="ARBA00004123"/>
    </source>
</evidence>
<evidence type="ECO:0000313" key="8">
    <source>
        <dbReference type="EMBL" id="GMI85015.1"/>
    </source>
</evidence>
<dbReference type="Proteomes" id="UP001165190">
    <property type="component" value="Unassembled WGS sequence"/>
</dbReference>
<organism evidence="8 9">
    <name type="scientific">Hibiscus trionum</name>
    <name type="common">Flower of an hour</name>
    <dbReference type="NCBI Taxonomy" id="183268"/>
    <lineage>
        <taxon>Eukaryota</taxon>
        <taxon>Viridiplantae</taxon>
        <taxon>Streptophyta</taxon>
        <taxon>Embryophyta</taxon>
        <taxon>Tracheophyta</taxon>
        <taxon>Spermatophyta</taxon>
        <taxon>Magnoliopsida</taxon>
        <taxon>eudicotyledons</taxon>
        <taxon>Gunneridae</taxon>
        <taxon>Pentapetalae</taxon>
        <taxon>rosids</taxon>
        <taxon>malvids</taxon>
        <taxon>Malvales</taxon>
        <taxon>Malvaceae</taxon>
        <taxon>Malvoideae</taxon>
        <taxon>Hibiscus</taxon>
    </lineage>
</organism>
<keyword evidence="9" id="KW-1185">Reference proteome</keyword>
<dbReference type="GO" id="GO:0008270">
    <property type="term" value="F:zinc ion binding"/>
    <property type="evidence" value="ECO:0007669"/>
    <property type="project" value="UniProtKB-KW"/>
</dbReference>
<comment type="caution">
    <text evidence="8">The sequence shown here is derived from an EMBL/GenBank/DDBJ whole genome shotgun (WGS) entry which is preliminary data.</text>
</comment>
<dbReference type="SUPFAM" id="SSF57667">
    <property type="entry name" value="beta-beta-alpha zinc fingers"/>
    <property type="match status" value="1"/>
</dbReference>
<reference evidence="8" key="1">
    <citation type="submission" date="2023-05" db="EMBL/GenBank/DDBJ databases">
        <title>Genome and transcriptome analyses reveal genes involved in the formation of fine ridges on petal epidermal cells in Hibiscus trionum.</title>
        <authorList>
            <person name="Koshimizu S."/>
            <person name="Masuda S."/>
            <person name="Ishii T."/>
            <person name="Shirasu K."/>
            <person name="Hoshino A."/>
            <person name="Arita M."/>
        </authorList>
    </citation>
    <scope>NUCLEOTIDE SEQUENCE</scope>
    <source>
        <strain evidence="8">Hamamatsu line</strain>
    </source>
</reference>
<accession>A0A9W7HZX6</accession>
<dbReference type="InterPro" id="IPR013087">
    <property type="entry name" value="Znf_C2H2_type"/>
</dbReference>
<dbReference type="PROSITE" id="PS50157">
    <property type="entry name" value="ZINC_FINGER_C2H2_2"/>
    <property type="match status" value="1"/>
</dbReference>
<keyword evidence="2" id="KW-0479">Metal-binding</keyword>
<dbReference type="InterPro" id="IPR036236">
    <property type="entry name" value="Znf_C2H2_sf"/>
</dbReference>
<evidence type="ECO:0000256" key="4">
    <source>
        <dbReference type="ARBA" id="ARBA00022833"/>
    </source>
</evidence>
<dbReference type="GO" id="GO:0009788">
    <property type="term" value="P:negative regulation of abscisic acid-activated signaling pathway"/>
    <property type="evidence" value="ECO:0007669"/>
    <property type="project" value="InterPro"/>
</dbReference>
<dbReference type="GO" id="GO:0005634">
    <property type="term" value="C:nucleus"/>
    <property type="evidence" value="ECO:0007669"/>
    <property type="project" value="UniProtKB-SubCell"/>
</dbReference>
<dbReference type="PROSITE" id="PS00028">
    <property type="entry name" value="ZINC_FINGER_C2H2_1"/>
    <property type="match status" value="1"/>
</dbReference>
<dbReference type="EMBL" id="BSYR01000020">
    <property type="protein sequence ID" value="GMI85015.1"/>
    <property type="molecule type" value="Genomic_DNA"/>
</dbReference>
<evidence type="ECO:0000256" key="2">
    <source>
        <dbReference type="ARBA" id="ARBA00022723"/>
    </source>
</evidence>
<dbReference type="PANTHER" id="PTHR47287:SF9">
    <property type="entry name" value="ZINC FINGER PROTEIN 4-LIKE"/>
    <property type="match status" value="1"/>
</dbReference>
<comment type="subcellular location">
    <subcellularLocation>
        <location evidence="1">Nucleus</location>
    </subcellularLocation>
</comment>
<dbReference type="OrthoDB" id="1736050at2759"/>
<dbReference type="PANTHER" id="PTHR47287">
    <property type="entry name" value="C2H2 AND C2HC ZINC FINGERS SUPERFAMILY PROTEIN"/>
    <property type="match status" value="1"/>
</dbReference>
<feature type="domain" description="C2H2-type" evidence="7">
    <location>
        <begin position="22"/>
        <end position="49"/>
    </location>
</feature>
<dbReference type="Gene3D" id="3.30.160.60">
    <property type="entry name" value="Classic Zinc Finger"/>
    <property type="match status" value="1"/>
</dbReference>